<keyword evidence="2" id="KW-0456">Lyase</keyword>
<dbReference type="InterPro" id="IPR045336">
    <property type="entry name" value="MmgE_PrpD_N"/>
</dbReference>
<dbReference type="AlphaFoldDB" id="A0AAN7TT34"/>
<feature type="domain" description="MmgE/PrpD N-terminal" evidence="3">
    <location>
        <begin position="16"/>
        <end position="270"/>
    </location>
</feature>
<gene>
    <name evidence="5" type="ORF">RB653_008644</name>
</gene>
<proteinExistence type="inferred from homology"/>
<evidence type="ECO:0000256" key="1">
    <source>
        <dbReference type="ARBA" id="ARBA00006174"/>
    </source>
</evidence>
<evidence type="ECO:0000259" key="4">
    <source>
        <dbReference type="Pfam" id="PF19305"/>
    </source>
</evidence>
<dbReference type="GO" id="GO:0019679">
    <property type="term" value="P:propionate metabolic process, methylcitrate cycle"/>
    <property type="evidence" value="ECO:0007669"/>
    <property type="project" value="InterPro"/>
</dbReference>
<organism evidence="5 6">
    <name type="scientific">Dictyostelium firmibasis</name>
    <dbReference type="NCBI Taxonomy" id="79012"/>
    <lineage>
        <taxon>Eukaryota</taxon>
        <taxon>Amoebozoa</taxon>
        <taxon>Evosea</taxon>
        <taxon>Eumycetozoa</taxon>
        <taxon>Dictyostelia</taxon>
        <taxon>Dictyosteliales</taxon>
        <taxon>Dictyosteliaceae</taxon>
        <taxon>Dictyostelium</taxon>
    </lineage>
</organism>
<evidence type="ECO:0000256" key="2">
    <source>
        <dbReference type="ARBA" id="ARBA00023239"/>
    </source>
</evidence>
<dbReference type="Pfam" id="PF19305">
    <property type="entry name" value="MmgE_PrpD_C"/>
    <property type="match status" value="1"/>
</dbReference>
<dbReference type="InterPro" id="IPR045337">
    <property type="entry name" value="MmgE_PrpD_C"/>
</dbReference>
<evidence type="ECO:0000313" key="5">
    <source>
        <dbReference type="EMBL" id="KAK5578969.1"/>
    </source>
</evidence>
<dbReference type="Pfam" id="PF03972">
    <property type="entry name" value="MmgE_PrpD_N"/>
    <property type="match status" value="1"/>
</dbReference>
<name>A0AAN7TT34_9MYCE</name>
<dbReference type="SUPFAM" id="SSF103378">
    <property type="entry name" value="2-methylcitrate dehydratase PrpD"/>
    <property type="match status" value="1"/>
</dbReference>
<accession>A0AAN7TT34</accession>
<dbReference type="EMBL" id="JAVFKY010000003">
    <property type="protein sequence ID" value="KAK5578969.1"/>
    <property type="molecule type" value="Genomic_DNA"/>
</dbReference>
<dbReference type="NCBIfam" id="TIGR02330">
    <property type="entry name" value="prpD"/>
    <property type="match status" value="1"/>
</dbReference>
<dbReference type="PANTHER" id="PTHR16943">
    <property type="entry name" value="2-METHYLCITRATE DEHYDRATASE-RELATED"/>
    <property type="match status" value="1"/>
</dbReference>
<dbReference type="InterPro" id="IPR042188">
    <property type="entry name" value="MmgE/PrpD_sf_2"/>
</dbReference>
<evidence type="ECO:0000313" key="6">
    <source>
        <dbReference type="Proteomes" id="UP001344447"/>
    </source>
</evidence>
<dbReference type="GO" id="GO:0047547">
    <property type="term" value="F:2-methylcitrate dehydratase activity"/>
    <property type="evidence" value="ECO:0007669"/>
    <property type="project" value="InterPro"/>
</dbReference>
<feature type="domain" description="MmgE/PrpD C-terminal" evidence="4">
    <location>
        <begin position="290"/>
        <end position="451"/>
    </location>
</feature>
<dbReference type="NCBIfam" id="NF006943">
    <property type="entry name" value="PRK09425.1"/>
    <property type="match status" value="1"/>
</dbReference>
<dbReference type="Proteomes" id="UP001344447">
    <property type="component" value="Unassembled WGS sequence"/>
</dbReference>
<dbReference type="Gene3D" id="3.30.1330.120">
    <property type="entry name" value="2-methylcitrate dehydratase PrpD"/>
    <property type="match status" value="1"/>
</dbReference>
<dbReference type="Gene3D" id="1.10.4100.10">
    <property type="entry name" value="2-methylcitrate dehydratase PrpD"/>
    <property type="match status" value="1"/>
</dbReference>
<dbReference type="InterPro" id="IPR036148">
    <property type="entry name" value="MmgE/PrpD_sf"/>
</dbReference>
<dbReference type="InterPro" id="IPR012705">
    <property type="entry name" value="2Me_IsoCit_deHydtase_PrpD"/>
</dbReference>
<dbReference type="GO" id="GO:0051537">
    <property type="term" value="F:2 iron, 2 sulfur cluster binding"/>
    <property type="evidence" value="ECO:0007669"/>
    <property type="project" value="InterPro"/>
</dbReference>
<reference evidence="5 6" key="1">
    <citation type="submission" date="2023-11" db="EMBL/GenBank/DDBJ databases">
        <title>Dfirmibasis_genome.</title>
        <authorList>
            <person name="Edelbroek B."/>
            <person name="Kjellin J."/>
            <person name="Jerlstrom-Hultqvist J."/>
            <person name="Soderbom F."/>
        </authorList>
    </citation>
    <scope>NUCLEOTIDE SEQUENCE [LARGE SCALE GENOMIC DNA]</scope>
    <source>
        <strain evidence="5 6">TNS-C-14</strain>
    </source>
</reference>
<comment type="similarity">
    <text evidence="1">Belongs to the PrpD family.</text>
</comment>
<evidence type="ECO:0008006" key="7">
    <source>
        <dbReference type="Google" id="ProtNLM"/>
    </source>
</evidence>
<dbReference type="PANTHER" id="PTHR16943:SF16">
    <property type="entry name" value="2-METHYLCITRATE DEHYDRATASE-RELATED"/>
    <property type="match status" value="1"/>
</dbReference>
<comment type="caution">
    <text evidence="5">The sequence shown here is derived from an EMBL/GenBank/DDBJ whole genome shotgun (WGS) entry which is preliminary data.</text>
</comment>
<dbReference type="InterPro" id="IPR042183">
    <property type="entry name" value="MmgE/PrpD_sf_1"/>
</dbReference>
<dbReference type="InterPro" id="IPR005656">
    <property type="entry name" value="MmgE_PrpD"/>
</dbReference>
<keyword evidence="6" id="KW-1185">Reference proteome</keyword>
<evidence type="ECO:0000259" key="3">
    <source>
        <dbReference type="Pfam" id="PF03972"/>
    </source>
</evidence>
<protein>
    <recommendedName>
        <fullName evidence="7">2-methylcitrate dehydratase</fullName>
    </recommendedName>
</protein>
<sequence>MSTLNNIEQKWDQVLEDIVDYVIGYDVEGNSKEAMETAFLALFDTIGCGFLGLKFVGCTKLMGPTIPNTRIPGGCRVPGTDYQLNPIEAAFNIGCMGRWLDFNDCWLANEWGHPSDNLASILAIAEYISNDNISKSRRPLQMKDVLCALVKCYEIQGVFALDNSFNRIGLDHVILVKIASTAVTCYLLGGSRVQILNALSNAFIDGHPLRTYRHFPNTGSRKCWAAGDAASRAVQLALMAMSGEMGYPTCLTAPKWGFYHVYMSDQPFQFIQRKNYSTYVMENVLFKVLYPAEFHAQTAIECAIQLHSIYQEKGGLNSVESITIETTEPSMRIIDKRGILRNPSDRDHCIQFMVSVALIFGELKSSHYEDQVAIKDTRIDLLREKMVCVENVQFSLDYLDPNKRSIANSITLTFKDGEVHKRQVDYPIGHRTRRSEAIPLLKEKFLNSLNSTPFTSSSTDQIKNLYENPSKFNNLSVLDFMSIFSLSTASTPIS</sequence>